<dbReference type="Proteomes" id="UP000005522">
    <property type="component" value="Chromosome"/>
</dbReference>
<evidence type="ECO:0000313" key="3">
    <source>
        <dbReference type="Proteomes" id="UP000005522"/>
    </source>
</evidence>
<evidence type="ECO:0000313" key="2">
    <source>
        <dbReference type="EMBL" id="AIA55668.1"/>
    </source>
</evidence>
<sequence>MPAANAKCEAFPRTLRGRKRSKCEMRTARRISPAHAGTTTRPAPTFQHH</sequence>
<reference evidence="2 3" key="1">
    <citation type="journal article" date="2009" name="J. Bacteriol.">
        <title>Draft genome sequence of the extremely acidophilic bacterium Acidithiobacillus caldus ATCC 51756 reveals metabolic versatility in the genus Acidithiobacillus.</title>
        <authorList>
            <person name="Valdes J."/>
            <person name="Quatrini R."/>
            <person name="Hallberg K."/>
            <person name="Dopson M."/>
            <person name="Valenzuela P.D."/>
            <person name="Holmes D.S."/>
        </authorList>
    </citation>
    <scope>NUCLEOTIDE SEQUENCE [LARGE SCALE GENOMIC DNA]</scope>
    <source>
        <strain evidence="3">ATCC 51756 / DSM 8584 / KU</strain>
    </source>
</reference>
<accession>A0A059ZW36</accession>
<organism evidence="2 3">
    <name type="scientific">Acidithiobacillus caldus (strain ATCC 51756 / DSM 8584 / KU)</name>
    <dbReference type="NCBI Taxonomy" id="637389"/>
    <lineage>
        <taxon>Bacteria</taxon>
        <taxon>Pseudomonadati</taxon>
        <taxon>Pseudomonadota</taxon>
        <taxon>Acidithiobacillia</taxon>
        <taxon>Acidithiobacillales</taxon>
        <taxon>Acidithiobacillaceae</taxon>
        <taxon>Acidithiobacillus</taxon>
    </lineage>
</organism>
<dbReference type="AlphaFoldDB" id="A0A059ZW36"/>
<evidence type="ECO:0000256" key="1">
    <source>
        <dbReference type="SAM" id="MobiDB-lite"/>
    </source>
</evidence>
<proteinExistence type="predicted"/>
<dbReference type="KEGG" id="acz:Acaty_c1809"/>
<dbReference type="HOGENOM" id="CLU_3131171_0_0_6"/>
<name>A0A059ZW36_ACICK</name>
<gene>
    <name evidence="2" type="ORF">Acaty_c1809</name>
</gene>
<dbReference type="EMBL" id="CP005986">
    <property type="protein sequence ID" value="AIA55668.1"/>
    <property type="molecule type" value="Genomic_DNA"/>
</dbReference>
<feature type="region of interest" description="Disordered" evidence="1">
    <location>
        <begin position="1"/>
        <end position="49"/>
    </location>
</feature>
<protein>
    <submittedName>
        <fullName evidence="2">Uncharacterized protein</fullName>
    </submittedName>
</protein>